<evidence type="ECO:0000313" key="2">
    <source>
        <dbReference type="Proteomes" id="UP000824782"/>
    </source>
</evidence>
<name>A0AAV6YHL8_ENGPU</name>
<sequence length="91" mass="10177">MFLIFGKLRDTVELSRILTSVVAKMLVVGLPEGVCEHHDVCQLAPVIQAALFLLYKAEMIYQCIMGVPEYKIYNPESQPGVQSKFERSGTS</sequence>
<dbReference type="EMBL" id="WNYA01106024">
    <property type="protein sequence ID" value="KAG8534455.1"/>
    <property type="molecule type" value="Genomic_DNA"/>
</dbReference>
<reference evidence="1" key="1">
    <citation type="thesis" date="2020" institute="ProQuest LLC" country="789 East Eisenhower Parkway, Ann Arbor, MI, USA">
        <title>Comparative Genomics and Chromosome Evolution.</title>
        <authorList>
            <person name="Mudd A.B."/>
        </authorList>
    </citation>
    <scope>NUCLEOTIDE SEQUENCE</scope>
    <source>
        <strain evidence="1">237g6f4</strain>
        <tissue evidence="1">Blood</tissue>
    </source>
</reference>
<comment type="caution">
    <text evidence="1">The sequence shown here is derived from an EMBL/GenBank/DDBJ whole genome shotgun (WGS) entry which is preliminary data.</text>
</comment>
<keyword evidence="2" id="KW-1185">Reference proteome</keyword>
<evidence type="ECO:0000313" key="1">
    <source>
        <dbReference type="EMBL" id="KAG8534455.1"/>
    </source>
</evidence>
<dbReference type="Proteomes" id="UP000824782">
    <property type="component" value="Unassembled WGS sequence"/>
</dbReference>
<accession>A0AAV6YHL8</accession>
<dbReference type="AlphaFoldDB" id="A0AAV6YHL8"/>
<organism evidence="1 2">
    <name type="scientific">Engystomops pustulosus</name>
    <name type="common">Tungara frog</name>
    <name type="synonym">Physalaemus pustulosus</name>
    <dbReference type="NCBI Taxonomy" id="76066"/>
    <lineage>
        <taxon>Eukaryota</taxon>
        <taxon>Metazoa</taxon>
        <taxon>Chordata</taxon>
        <taxon>Craniata</taxon>
        <taxon>Vertebrata</taxon>
        <taxon>Euteleostomi</taxon>
        <taxon>Amphibia</taxon>
        <taxon>Batrachia</taxon>
        <taxon>Anura</taxon>
        <taxon>Neobatrachia</taxon>
        <taxon>Hyloidea</taxon>
        <taxon>Leptodactylidae</taxon>
        <taxon>Leiuperinae</taxon>
        <taxon>Engystomops</taxon>
    </lineage>
</organism>
<protein>
    <submittedName>
        <fullName evidence="1">Uncharacterized protein</fullName>
    </submittedName>
</protein>
<proteinExistence type="predicted"/>
<gene>
    <name evidence="1" type="ORF">GDO81_019479</name>
</gene>